<dbReference type="EMBL" id="SFCI01002799">
    <property type="protein sequence ID" value="TFY73498.1"/>
    <property type="molecule type" value="Genomic_DNA"/>
</dbReference>
<comment type="caution">
    <text evidence="3">The sequence shown here is derived from an EMBL/GenBank/DDBJ whole genome shotgun (WGS) entry which is preliminary data.</text>
</comment>
<organism evidence="3 4">
    <name type="scientific">Hericium alpestre</name>
    <dbReference type="NCBI Taxonomy" id="135208"/>
    <lineage>
        <taxon>Eukaryota</taxon>
        <taxon>Fungi</taxon>
        <taxon>Dikarya</taxon>
        <taxon>Basidiomycota</taxon>
        <taxon>Agaricomycotina</taxon>
        <taxon>Agaricomycetes</taxon>
        <taxon>Russulales</taxon>
        <taxon>Hericiaceae</taxon>
        <taxon>Hericium</taxon>
    </lineage>
</organism>
<feature type="chain" id="PRO_5021270687" evidence="2">
    <location>
        <begin position="20"/>
        <end position="495"/>
    </location>
</feature>
<dbReference type="Proteomes" id="UP000298061">
    <property type="component" value="Unassembled WGS sequence"/>
</dbReference>
<evidence type="ECO:0000256" key="2">
    <source>
        <dbReference type="SAM" id="SignalP"/>
    </source>
</evidence>
<reference evidence="3 4" key="1">
    <citation type="submission" date="2019-02" db="EMBL/GenBank/DDBJ databases">
        <title>Genome sequencing of the rare red list fungi Hericium alpestre (H. flagellum).</title>
        <authorList>
            <person name="Buettner E."/>
            <person name="Kellner H."/>
        </authorList>
    </citation>
    <scope>NUCLEOTIDE SEQUENCE [LARGE SCALE GENOMIC DNA]</scope>
    <source>
        <strain evidence="3 4">DSM 108284</strain>
    </source>
</reference>
<evidence type="ECO:0000256" key="1">
    <source>
        <dbReference type="SAM" id="MobiDB-lite"/>
    </source>
</evidence>
<sequence length="495" mass="55960">MPGMLRILLHPELCMFAVACIENDNMSPQQLAKRCHEWAEDKWGKNYPSGDKSHRYLLAPHDWTSIYRTIATRTGVPVHSAAETNLDLWFRAESPSPPNPTLQDSLLYYEPCVEGESDRFVLILSHPEQQEFARSVAHNGQVDFDLTFGFSSARANLLNIVAINHRDNSGIPIGHIIFTARSTAKAAHADYNTKLLTRLLGLFKTRLCDRLNIDFTVCVANMDNDARERAALTMTWDSVHLLLLGDARIATRLDLTRFSMRLMKEIKTYPEAIAAYNEILAHYQQLEQEPDEISEKQARAGLAYLVYFRGYLKDLPFWKAWSPAGAAEAAEAAEKLGIPLEKVARTTNHVEYFNHLLKGPLFSIFEKGGRHPRLDKIQLNDLRQSAHVLRPSGPSNKEAPEFDKLDDPEEWLSNTIEAVNEDSKVVFCRDEDPETMLLDGYGMPLPIPSDPEHSSPENADDDFDYDYAQESTEILWDLSRDAEAASESEESNIGP</sequence>
<gene>
    <name evidence="3" type="ORF">EWM64_g10514</name>
</gene>
<feature type="signal peptide" evidence="2">
    <location>
        <begin position="1"/>
        <end position="19"/>
    </location>
</feature>
<protein>
    <submittedName>
        <fullName evidence="3">Uncharacterized protein</fullName>
    </submittedName>
</protein>
<keyword evidence="2" id="KW-0732">Signal</keyword>
<feature type="non-terminal residue" evidence="3">
    <location>
        <position position="495"/>
    </location>
</feature>
<accession>A0A4Y9ZID7</accession>
<dbReference type="AlphaFoldDB" id="A0A4Y9ZID7"/>
<name>A0A4Y9ZID7_9AGAM</name>
<dbReference type="OrthoDB" id="2422225at2759"/>
<proteinExistence type="predicted"/>
<feature type="region of interest" description="Disordered" evidence="1">
    <location>
        <begin position="442"/>
        <end position="463"/>
    </location>
</feature>
<keyword evidence="4" id="KW-1185">Reference proteome</keyword>
<evidence type="ECO:0000313" key="3">
    <source>
        <dbReference type="EMBL" id="TFY73498.1"/>
    </source>
</evidence>
<dbReference type="STRING" id="135208.A0A4Y9ZID7"/>
<evidence type="ECO:0000313" key="4">
    <source>
        <dbReference type="Proteomes" id="UP000298061"/>
    </source>
</evidence>